<evidence type="ECO:0000259" key="4">
    <source>
        <dbReference type="Pfam" id="PF13600"/>
    </source>
</evidence>
<dbReference type="RefSeq" id="XP_046118385.1">
    <property type="nucleotide sequence ID" value="XM_046266617.1"/>
</dbReference>
<sequence>MDTMSSVEYNLRTLPTTSITLFPARAQISREVGDVPLQPGTNEVTIIGLSPTTDEHSIKVEGSGEATISNITVERLANKEQFDDVYPDEDEDVLSDQDDLDTDDDDDGEDLKEDEELRAAKAERQQIMDSKELTSHRISCLQHNNGALDGYINNVRAEHNTDVGEASEAYQRLRQNNYRDLLAAQADQRHQDELLKEVDAKIRCLTKRHRKQTAQARRQKRLAKLHKAKEQLKASRAEEQRMEEKRRIRVERSKFWPKYVYAVRIQLEVSAALPSHGQTCSLLLSYVTSDAYWAPSYDLQLSTQSATGTLCFDALLTNATSETWDKCKITLSTSQATSSSLADKAPELREWAIKRGSNGAPLLYSRDEHQKRIKGPPMAKQARANRDTMFGFAPNDPRVPQDYQMQLMLLEQQNKKRMEMARQEQNPVTQVPFQAPQQMPQRIQAQIQAQAQAMAQAQQAQPQAQDMTQQTFGSDQYDRTMRARRAPRSHQRAFLNVEAEVDEEEESFSASGGDETPREDPNLAFQNSLIEQTGFATVYELQGPKTLAPSSTSAKQRISTIALSAIKFTHTVVPKLKAAAYLTATIANTSRNILLQGPVGVTLDGGFMGRTTLPRCPGDGAELRLGLGVDHAVRVVYATPEVRRSGGVSYNEERKIYTRSVYVENTHSADSIRLIVKDQVPVSKDERVRVEVLHPDKLRAEHHDDDGQQKQQQEVAEVGEAGRKADEGQWGRAEVKMLKTGAVDWLVTLRKGRSVRLALSWLVATPLGEEAMQVDH</sequence>
<dbReference type="InterPro" id="IPR025554">
    <property type="entry name" value="DUF4140"/>
</dbReference>
<feature type="compositionally biased region" description="Basic and acidic residues" evidence="2">
    <location>
        <begin position="696"/>
        <end position="708"/>
    </location>
</feature>
<dbReference type="EMBL" id="MU251254">
    <property type="protein sequence ID" value="KAG9254461.1"/>
    <property type="molecule type" value="Genomic_DNA"/>
</dbReference>
<keyword evidence="6" id="KW-1185">Reference proteome</keyword>
<evidence type="ECO:0000313" key="6">
    <source>
        <dbReference type="Proteomes" id="UP000887229"/>
    </source>
</evidence>
<dbReference type="AlphaFoldDB" id="A0A9P8CR83"/>
<comment type="caution">
    <text evidence="5">The sequence shown here is derived from an EMBL/GenBank/DDBJ whole genome shotgun (WGS) entry which is preliminary data.</text>
</comment>
<evidence type="ECO:0000256" key="1">
    <source>
        <dbReference type="SAM" id="Coils"/>
    </source>
</evidence>
<dbReference type="Pfam" id="PF13600">
    <property type="entry name" value="DUF4140"/>
    <property type="match status" value="1"/>
</dbReference>
<gene>
    <name evidence="5" type="ORF">F5Z01DRAFT_723725</name>
</gene>
<feature type="region of interest" description="Disordered" evidence="2">
    <location>
        <begin position="80"/>
        <end position="111"/>
    </location>
</feature>
<feature type="domain" description="DUF4140" evidence="4">
    <location>
        <begin position="19"/>
        <end position="138"/>
    </location>
</feature>
<dbReference type="GeneID" id="70297520"/>
<dbReference type="InterPro" id="IPR037291">
    <property type="entry name" value="DUF4139"/>
</dbReference>
<feature type="region of interest" description="Disordered" evidence="2">
    <location>
        <begin position="696"/>
        <end position="727"/>
    </location>
</feature>
<feature type="domain" description="DUF4139" evidence="3">
    <location>
        <begin position="283"/>
        <end position="766"/>
    </location>
</feature>
<dbReference type="PANTHER" id="PTHR31005:SF8">
    <property type="entry name" value="DUF4139 DOMAIN-CONTAINING PROTEIN"/>
    <property type="match status" value="1"/>
</dbReference>
<dbReference type="Pfam" id="PF13598">
    <property type="entry name" value="DUF4139"/>
    <property type="match status" value="1"/>
</dbReference>
<feature type="compositionally biased region" description="Acidic residues" evidence="2">
    <location>
        <begin position="83"/>
        <end position="111"/>
    </location>
</feature>
<dbReference type="Proteomes" id="UP000887229">
    <property type="component" value="Unassembled WGS sequence"/>
</dbReference>
<dbReference type="OrthoDB" id="10068793at2759"/>
<reference evidence="5" key="1">
    <citation type="journal article" date="2021" name="IMA Fungus">
        <title>Genomic characterization of three marine fungi, including Emericellopsis atlantica sp. nov. with signatures of a generalist lifestyle and marine biomass degradation.</title>
        <authorList>
            <person name="Hagestad O.C."/>
            <person name="Hou L."/>
            <person name="Andersen J.H."/>
            <person name="Hansen E.H."/>
            <person name="Altermark B."/>
            <person name="Li C."/>
            <person name="Kuhnert E."/>
            <person name="Cox R.J."/>
            <person name="Crous P.W."/>
            <person name="Spatafora J.W."/>
            <person name="Lail K."/>
            <person name="Amirebrahimi M."/>
            <person name="Lipzen A."/>
            <person name="Pangilinan J."/>
            <person name="Andreopoulos W."/>
            <person name="Hayes R.D."/>
            <person name="Ng V."/>
            <person name="Grigoriev I.V."/>
            <person name="Jackson S.A."/>
            <person name="Sutton T.D.S."/>
            <person name="Dobson A.D.W."/>
            <person name="Rama T."/>
        </authorList>
    </citation>
    <scope>NUCLEOTIDE SEQUENCE</scope>
    <source>
        <strain evidence="5">TS7</strain>
    </source>
</reference>
<feature type="region of interest" description="Disordered" evidence="2">
    <location>
        <begin position="498"/>
        <end position="521"/>
    </location>
</feature>
<dbReference type="NCBIfam" id="TIGR02231">
    <property type="entry name" value="mucoidy inhibitor MuiA family protein"/>
    <property type="match status" value="1"/>
</dbReference>
<accession>A0A9P8CR83</accession>
<dbReference type="InterPro" id="IPR011935">
    <property type="entry name" value="CHP02231"/>
</dbReference>
<organism evidence="5 6">
    <name type="scientific">Emericellopsis atlantica</name>
    <dbReference type="NCBI Taxonomy" id="2614577"/>
    <lineage>
        <taxon>Eukaryota</taxon>
        <taxon>Fungi</taxon>
        <taxon>Dikarya</taxon>
        <taxon>Ascomycota</taxon>
        <taxon>Pezizomycotina</taxon>
        <taxon>Sordariomycetes</taxon>
        <taxon>Hypocreomycetidae</taxon>
        <taxon>Hypocreales</taxon>
        <taxon>Bionectriaceae</taxon>
        <taxon>Emericellopsis</taxon>
    </lineage>
</organism>
<evidence type="ECO:0000256" key="2">
    <source>
        <dbReference type="SAM" id="MobiDB-lite"/>
    </source>
</evidence>
<evidence type="ECO:0000259" key="3">
    <source>
        <dbReference type="Pfam" id="PF13598"/>
    </source>
</evidence>
<proteinExistence type="predicted"/>
<protein>
    <recommendedName>
        <fullName evidence="7">Mucoidy inhibitor A</fullName>
    </recommendedName>
</protein>
<feature type="coiled-coil region" evidence="1">
    <location>
        <begin position="222"/>
        <end position="254"/>
    </location>
</feature>
<keyword evidence="1" id="KW-0175">Coiled coil</keyword>
<evidence type="ECO:0000313" key="5">
    <source>
        <dbReference type="EMBL" id="KAG9254461.1"/>
    </source>
</evidence>
<feature type="compositionally biased region" description="Low complexity" evidence="2">
    <location>
        <begin position="709"/>
        <end position="719"/>
    </location>
</feature>
<evidence type="ECO:0008006" key="7">
    <source>
        <dbReference type="Google" id="ProtNLM"/>
    </source>
</evidence>
<dbReference type="PANTHER" id="PTHR31005">
    <property type="entry name" value="DUF4139 DOMAIN-CONTAINING PROTEIN"/>
    <property type="match status" value="1"/>
</dbReference>
<name>A0A9P8CR83_9HYPO</name>